<evidence type="ECO:0000256" key="1">
    <source>
        <dbReference type="ARBA" id="ARBA00023015"/>
    </source>
</evidence>
<proteinExistence type="predicted"/>
<feature type="domain" description="HTH araC/xylS-type" evidence="4">
    <location>
        <begin position="190"/>
        <end position="288"/>
    </location>
</feature>
<dbReference type="Pfam" id="PF12833">
    <property type="entry name" value="HTH_18"/>
    <property type="match status" value="1"/>
</dbReference>
<evidence type="ECO:0000313" key="5">
    <source>
        <dbReference type="EMBL" id="MBB2179824.1"/>
    </source>
</evidence>
<organism evidence="5 6">
    <name type="scientific">Gluconacetobacter tumulicola</name>
    <dbReference type="NCBI Taxonomy" id="1017177"/>
    <lineage>
        <taxon>Bacteria</taxon>
        <taxon>Pseudomonadati</taxon>
        <taxon>Pseudomonadota</taxon>
        <taxon>Alphaproteobacteria</taxon>
        <taxon>Acetobacterales</taxon>
        <taxon>Acetobacteraceae</taxon>
        <taxon>Gluconacetobacter</taxon>
    </lineage>
</organism>
<dbReference type="Proteomes" id="UP000525623">
    <property type="component" value="Unassembled WGS sequence"/>
</dbReference>
<dbReference type="RefSeq" id="WP_182966950.1">
    <property type="nucleotide sequence ID" value="NZ_BAABGC010000017.1"/>
</dbReference>
<dbReference type="PANTHER" id="PTHR43436:SF1">
    <property type="entry name" value="TRANSCRIPTIONAL REGULATORY PROTEIN"/>
    <property type="match status" value="1"/>
</dbReference>
<gene>
    <name evidence="5" type="ORF">HLH29_11685</name>
</gene>
<dbReference type="InterPro" id="IPR009594">
    <property type="entry name" value="Tscrpt_reg_HTH_AraC_N"/>
</dbReference>
<evidence type="ECO:0000256" key="2">
    <source>
        <dbReference type="ARBA" id="ARBA00023125"/>
    </source>
</evidence>
<reference evidence="5 6" key="1">
    <citation type="submission" date="2020-04" db="EMBL/GenBank/DDBJ databases">
        <title>Description of novel Gluconacetobacter.</title>
        <authorList>
            <person name="Sombolestani A."/>
        </authorList>
    </citation>
    <scope>NUCLEOTIDE SEQUENCE [LARGE SCALE GENOMIC DNA]</scope>
    <source>
        <strain evidence="5 6">LMG 27725</strain>
    </source>
</reference>
<sequence length="299" mass="32565">MDKLAEIAAVMARHVSKDGFHATAIERVTLARSSTVTMPMPNVYRPQLCLVAQGQKEVTLGEHVFRYAPGRYGVVTYDLPVTGQVTAATPESPYLCLFLDFDPVMLGQLALRVPPQSGAPSQPIGKTVSDAGAGLLDAALRLLRLLDDPAALPVLGPLAEQEILYHLLAGPDGARMRHITSGEGRVAQVGRAIAWISKNFRDRFSIERLAAEVGMSPSSLHEHFRAVTAMTPLQFQKQLRLQDARSLLLVQDIDVATAALRVGYESPSQFSREYRRHFGEPPARDIARLRASPGLAVIA</sequence>
<evidence type="ECO:0000313" key="6">
    <source>
        <dbReference type="Proteomes" id="UP000525623"/>
    </source>
</evidence>
<evidence type="ECO:0000259" key="4">
    <source>
        <dbReference type="PROSITE" id="PS01124"/>
    </source>
</evidence>
<dbReference type="GO" id="GO:0043565">
    <property type="term" value="F:sequence-specific DNA binding"/>
    <property type="evidence" value="ECO:0007669"/>
    <property type="project" value="InterPro"/>
</dbReference>
<keyword evidence="1" id="KW-0805">Transcription regulation</keyword>
<dbReference type="InterPro" id="IPR018062">
    <property type="entry name" value="HTH_AraC-typ_CS"/>
</dbReference>
<protein>
    <submittedName>
        <fullName evidence="5">AraC family transcriptional regulator</fullName>
    </submittedName>
</protein>
<dbReference type="PANTHER" id="PTHR43436">
    <property type="entry name" value="ARAC-FAMILY TRANSCRIPTIONAL REGULATOR"/>
    <property type="match status" value="1"/>
</dbReference>
<name>A0A7W4JEX5_9PROT</name>
<dbReference type="InterPro" id="IPR009057">
    <property type="entry name" value="Homeodomain-like_sf"/>
</dbReference>
<accession>A0A7W4JEX5</accession>
<comment type="caution">
    <text evidence="5">The sequence shown here is derived from an EMBL/GenBank/DDBJ whole genome shotgun (WGS) entry which is preliminary data.</text>
</comment>
<dbReference type="AlphaFoldDB" id="A0A7W4JEX5"/>
<keyword evidence="3" id="KW-0804">Transcription</keyword>
<dbReference type="SMART" id="SM00342">
    <property type="entry name" value="HTH_ARAC"/>
    <property type="match status" value="1"/>
</dbReference>
<dbReference type="PROSITE" id="PS00041">
    <property type="entry name" value="HTH_ARAC_FAMILY_1"/>
    <property type="match status" value="1"/>
</dbReference>
<dbReference type="Pfam" id="PF06719">
    <property type="entry name" value="AraC_N"/>
    <property type="match status" value="1"/>
</dbReference>
<keyword evidence="2" id="KW-0238">DNA-binding</keyword>
<evidence type="ECO:0000256" key="3">
    <source>
        <dbReference type="ARBA" id="ARBA00023163"/>
    </source>
</evidence>
<dbReference type="InterPro" id="IPR018060">
    <property type="entry name" value="HTH_AraC"/>
</dbReference>
<keyword evidence="6" id="KW-1185">Reference proteome</keyword>
<dbReference type="GO" id="GO:0003700">
    <property type="term" value="F:DNA-binding transcription factor activity"/>
    <property type="evidence" value="ECO:0007669"/>
    <property type="project" value="InterPro"/>
</dbReference>
<dbReference type="SUPFAM" id="SSF46689">
    <property type="entry name" value="Homeodomain-like"/>
    <property type="match status" value="2"/>
</dbReference>
<dbReference type="EMBL" id="JABEQL010000014">
    <property type="protein sequence ID" value="MBB2179824.1"/>
    <property type="molecule type" value="Genomic_DNA"/>
</dbReference>
<dbReference type="Gene3D" id="1.10.10.60">
    <property type="entry name" value="Homeodomain-like"/>
    <property type="match status" value="1"/>
</dbReference>
<dbReference type="PROSITE" id="PS01124">
    <property type="entry name" value="HTH_ARAC_FAMILY_2"/>
    <property type="match status" value="1"/>
</dbReference>